<feature type="compositionally biased region" description="Basic and acidic residues" evidence="1">
    <location>
        <begin position="456"/>
        <end position="467"/>
    </location>
</feature>
<dbReference type="Proteomes" id="UP001178507">
    <property type="component" value="Unassembled WGS sequence"/>
</dbReference>
<reference evidence="2" key="1">
    <citation type="submission" date="2023-08" db="EMBL/GenBank/DDBJ databases">
        <authorList>
            <person name="Chen Y."/>
            <person name="Shah S."/>
            <person name="Dougan E. K."/>
            <person name="Thang M."/>
            <person name="Chan C."/>
        </authorList>
    </citation>
    <scope>NUCLEOTIDE SEQUENCE</scope>
</reference>
<evidence type="ECO:0000313" key="3">
    <source>
        <dbReference type="Proteomes" id="UP001178507"/>
    </source>
</evidence>
<gene>
    <name evidence="2" type="ORF">EVOR1521_LOCUS30794</name>
</gene>
<feature type="region of interest" description="Disordered" evidence="1">
    <location>
        <begin position="436"/>
        <end position="474"/>
    </location>
</feature>
<name>A0AA36NJL2_9DINO</name>
<proteinExistence type="predicted"/>
<dbReference type="EMBL" id="CAUJNA010003786">
    <property type="protein sequence ID" value="CAJ1409777.1"/>
    <property type="molecule type" value="Genomic_DNA"/>
</dbReference>
<evidence type="ECO:0000313" key="2">
    <source>
        <dbReference type="EMBL" id="CAJ1409777.1"/>
    </source>
</evidence>
<feature type="region of interest" description="Disordered" evidence="1">
    <location>
        <begin position="1"/>
        <end position="25"/>
    </location>
</feature>
<comment type="caution">
    <text evidence="2">The sequence shown here is derived from an EMBL/GenBank/DDBJ whole genome shotgun (WGS) entry which is preliminary data.</text>
</comment>
<evidence type="ECO:0000256" key="1">
    <source>
        <dbReference type="SAM" id="MobiDB-lite"/>
    </source>
</evidence>
<sequence>MDAERVSQEENAAQAARRRKQAERYFRAEQDADSLYFDADQAAKEDKEITDDMTLQELKELSEGVREERPEAQMVEVPDAPSMEELEQHRVHHANYEPWCPSCVAGQGREKPHRRNKKEKQEHVVYSDYMFFTKEGMKVSEPTEAQKKNKELVTVLTATDQDSQAPFAVVVPSKGGAAYAVGAISAWVKDLGWDKVTIHTDQENSLNHLYEKVKDKLGNDKVQLRKSPRYSSASLGSGEMVNGLIAGKIRTWLVDLRERYGNDDIDIGHVLFPWIVRHVSWSMERFHVNKTKTTAHRILKGHDYLGELLPMGETVMAKYPNVKDRAKSDSRWVKGIYAGKTTQLDEHIILTEAGADTFRTVRRLPLGSQHQLVVLEQARGAPWNTVEGIEKAKPEGIRSKVDVRQLQEPILETEVTRGSGSAGDIAPREREIPPVFVPAPKISGRSIDPDGLTCQDFKKKQSPEERLSSSQGTNFCPLMATSMEDNLQQLNTGIDLRQSHAARNSSDEQCRGRKGVRSIQKCQLCG</sequence>
<dbReference type="AlphaFoldDB" id="A0AA36NJL2"/>
<organism evidence="2 3">
    <name type="scientific">Effrenium voratum</name>
    <dbReference type="NCBI Taxonomy" id="2562239"/>
    <lineage>
        <taxon>Eukaryota</taxon>
        <taxon>Sar</taxon>
        <taxon>Alveolata</taxon>
        <taxon>Dinophyceae</taxon>
        <taxon>Suessiales</taxon>
        <taxon>Symbiodiniaceae</taxon>
        <taxon>Effrenium</taxon>
    </lineage>
</organism>
<accession>A0AA36NJL2</accession>
<keyword evidence="3" id="KW-1185">Reference proteome</keyword>
<protein>
    <recommendedName>
        <fullName evidence="4">Integrase catalytic domain-containing protein</fullName>
    </recommendedName>
</protein>
<evidence type="ECO:0008006" key="4">
    <source>
        <dbReference type="Google" id="ProtNLM"/>
    </source>
</evidence>